<protein>
    <submittedName>
        <fullName evidence="1">Uncharacterized protein</fullName>
    </submittedName>
</protein>
<reference evidence="1" key="2">
    <citation type="submission" date="2007-03" db="EMBL/GenBank/DDBJ databases">
        <authorList>
            <consortium name="The International Medicago Genome Annotation Group"/>
        </authorList>
    </citation>
    <scope>NUCLEOTIDE SEQUENCE</scope>
</reference>
<name>Q2HRX2_MEDTR</name>
<accession>Q2HRX2</accession>
<evidence type="ECO:0000313" key="1">
    <source>
        <dbReference type="EMBL" id="ABD33415.2"/>
    </source>
</evidence>
<organism evidence="1">
    <name type="scientific">Medicago truncatula</name>
    <name type="common">Barrel medic</name>
    <name type="synonym">Medicago tribuloides</name>
    <dbReference type="NCBI Taxonomy" id="3880"/>
    <lineage>
        <taxon>Eukaryota</taxon>
        <taxon>Viridiplantae</taxon>
        <taxon>Streptophyta</taxon>
        <taxon>Embryophyta</taxon>
        <taxon>Tracheophyta</taxon>
        <taxon>Spermatophyta</taxon>
        <taxon>Magnoliopsida</taxon>
        <taxon>eudicotyledons</taxon>
        <taxon>Gunneridae</taxon>
        <taxon>Pentapetalae</taxon>
        <taxon>rosids</taxon>
        <taxon>fabids</taxon>
        <taxon>Fabales</taxon>
        <taxon>Fabaceae</taxon>
        <taxon>Papilionoideae</taxon>
        <taxon>50 kb inversion clade</taxon>
        <taxon>NPAAA clade</taxon>
        <taxon>Hologalegina</taxon>
        <taxon>IRL clade</taxon>
        <taxon>Trifolieae</taxon>
        <taxon>Medicago</taxon>
    </lineage>
</organism>
<gene>
    <name evidence="1" type="ORF">MtrDRAFT_AC157777g31v2</name>
</gene>
<dbReference type="EMBL" id="AC157777">
    <property type="protein sequence ID" value="ABD33415.2"/>
    <property type="molecule type" value="Genomic_DNA"/>
</dbReference>
<sequence length="85" mass="9949">MTKHHLPCRYFEISTVDTYLTGNAVVVESTNGCPNITFVRFYFSCAQNNLLYHLVNFRDGRILNDDTLCMHCMKKRENKVLKVKM</sequence>
<dbReference type="AlphaFoldDB" id="Q2HRX2"/>
<reference evidence="1" key="1">
    <citation type="submission" date="2005-03" db="EMBL/GenBank/DDBJ databases">
        <authorList>
            <person name="Town C.D."/>
        </authorList>
    </citation>
    <scope>NUCLEOTIDE SEQUENCE</scope>
</reference>
<proteinExistence type="predicted"/>